<keyword evidence="1" id="KW-0479">Metal-binding</keyword>
<dbReference type="Proteomes" id="UP000243876">
    <property type="component" value="Unassembled WGS sequence"/>
</dbReference>
<proteinExistence type="inferred from homology"/>
<dbReference type="Pfam" id="PF14226">
    <property type="entry name" value="DIOX_N"/>
    <property type="match status" value="1"/>
</dbReference>
<dbReference type="PROSITE" id="PS51471">
    <property type="entry name" value="FE2OG_OXY"/>
    <property type="match status" value="1"/>
</dbReference>
<evidence type="ECO:0000256" key="1">
    <source>
        <dbReference type="RuleBase" id="RU003682"/>
    </source>
</evidence>
<dbReference type="OrthoDB" id="406156at2759"/>
<feature type="domain" description="Fe2OG dioxygenase" evidence="3">
    <location>
        <begin position="200"/>
        <end position="321"/>
    </location>
</feature>
<feature type="region of interest" description="Disordered" evidence="2">
    <location>
        <begin position="364"/>
        <end position="391"/>
    </location>
</feature>
<evidence type="ECO:0000259" key="3">
    <source>
        <dbReference type="PROSITE" id="PS51471"/>
    </source>
</evidence>
<evidence type="ECO:0000256" key="2">
    <source>
        <dbReference type="SAM" id="MobiDB-lite"/>
    </source>
</evidence>
<dbReference type="Gene3D" id="2.60.120.330">
    <property type="entry name" value="B-lactam Antibiotic, Isopenicillin N Synthase, Chain"/>
    <property type="match status" value="1"/>
</dbReference>
<comment type="similarity">
    <text evidence="1">Belongs to the iron/ascorbate-dependent oxidoreductase family.</text>
</comment>
<dbReference type="GO" id="GO:0016491">
    <property type="term" value="F:oxidoreductase activity"/>
    <property type="evidence" value="ECO:0007669"/>
    <property type="project" value="UniProtKB-KW"/>
</dbReference>
<dbReference type="PANTHER" id="PTHR47990">
    <property type="entry name" value="2-OXOGLUTARATE (2OG) AND FE(II)-DEPENDENT OXYGENASE SUPERFAMILY PROTEIN-RELATED"/>
    <property type="match status" value="1"/>
</dbReference>
<dbReference type="InterPro" id="IPR005123">
    <property type="entry name" value="Oxoglu/Fe-dep_dioxygenase_dom"/>
</dbReference>
<keyword evidence="5" id="KW-1185">Reference proteome</keyword>
<organism evidence="4 5">
    <name type="scientific">Sporidiobolus salmonicolor</name>
    <name type="common">Yeast-like fungus</name>
    <name type="synonym">Sporobolomyces salmonicolor</name>
    <dbReference type="NCBI Taxonomy" id="5005"/>
    <lineage>
        <taxon>Eukaryota</taxon>
        <taxon>Fungi</taxon>
        <taxon>Dikarya</taxon>
        <taxon>Basidiomycota</taxon>
        <taxon>Pucciniomycotina</taxon>
        <taxon>Microbotryomycetes</taxon>
        <taxon>Sporidiobolales</taxon>
        <taxon>Sporidiobolaceae</taxon>
        <taxon>Sporobolomyces</taxon>
    </lineage>
</organism>
<keyword evidence="1" id="KW-0408">Iron</keyword>
<dbReference type="GO" id="GO:0046872">
    <property type="term" value="F:metal ion binding"/>
    <property type="evidence" value="ECO:0007669"/>
    <property type="project" value="UniProtKB-KW"/>
</dbReference>
<evidence type="ECO:0000313" key="5">
    <source>
        <dbReference type="Proteomes" id="UP000243876"/>
    </source>
</evidence>
<dbReference type="InterPro" id="IPR027443">
    <property type="entry name" value="IPNS-like_sf"/>
</dbReference>
<dbReference type="Pfam" id="PF03171">
    <property type="entry name" value="2OG-FeII_Oxy"/>
    <property type="match status" value="1"/>
</dbReference>
<dbReference type="AlphaFoldDB" id="A0A0D6END8"/>
<reference evidence="5" key="1">
    <citation type="submission" date="2015-02" db="EMBL/GenBank/DDBJ databases">
        <authorList>
            <person name="Gon?alves P."/>
        </authorList>
    </citation>
    <scope>NUCLEOTIDE SEQUENCE [LARGE SCALE GENOMIC DNA]</scope>
</reference>
<dbReference type="InterPro" id="IPR050231">
    <property type="entry name" value="Iron_ascorbate_oxido_reductase"/>
</dbReference>
<keyword evidence="1" id="KW-0560">Oxidoreductase</keyword>
<gene>
    <name evidence="4" type="primary">SPOSA6832_03107</name>
</gene>
<accession>A0A0D6END8</accession>
<name>A0A0D6END8_SPOSA</name>
<sequence length="391" mass="42226">MVAPAVQYPRTDFPEDLECHPLLVVDYEKVAAGDEKEIDVLYSACTNLGFFYLTDSVALQLKNFGFEDLTEPMFEMGSATFSLPEEELLPFEQGDSGMSAGYKRGGSTNVDAKGNVDTIQFINVAKDDALAYPEVRQRTYPTTVVERIFAVPDDCLQTLMAALEPRIGLPKGTLAALHKEGDISGSESRCILKPAPGDKGYLPEGVGEDGNPSAALGAHTDFGSRSWLIAAPSATSDETDSTTFAAVSMLHGRGCGGLQVLPPGTSKWQHIRPLPGHAVCNVGDTLSVYSGRFPSQIHRVIPPPPPQDTSARWSLVYFLRPGFNNELRPLVAKSAIIARHAAQDPAMQSLPKGATAGEWFKRRVSKQRAANRKGPETWAESRGTEHSPAVA</sequence>
<dbReference type="InterPro" id="IPR026992">
    <property type="entry name" value="DIOX_N"/>
</dbReference>
<dbReference type="EMBL" id="CENE01000014">
    <property type="protein sequence ID" value="CEQ41406.1"/>
    <property type="molecule type" value="Genomic_DNA"/>
</dbReference>
<evidence type="ECO:0000313" key="4">
    <source>
        <dbReference type="EMBL" id="CEQ41406.1"/>
    </source>
</evidence>
<dbReference type="InterPro" id="IPR044861">
    <property type="entry name" value="IPNS-like_FE2OG_OXY"/>
</dbReference>
<dbReference type="SUPFAM" id="SSF51197">
    <property type="entry name" value="Clavaminate synthase-like"/>
    <property type="match status" value="1"/>
</dbReference>
<protein>
    <submittedName>
        <fullName evidence="4">SPOSA6832_03107-mRNA-1:cds</fullName>
    </submittedName>
</protein>